<feature type="compositionally biased region" description="Low complexity" evidence="2">
    <location>
        <begin position="451"/>
        <end position="466"/>
    </location>
</feature>
<feature type="region of interest" description="Disordered" evidence="2">
    <location>
        <begin position="105"/>
        <end position="124"/>
    </location>
</feature>
<feature type="coiled-coil region" evidence="1">
    <location>
        <begin position="870"/>
        <end position="899"/>
    </location>
</feature>
<evidence type="ECO:0000313" key="3">
    <source>
        <dbReference type="EMBL" id="KIW55255.1"/>
    </source>
</evidence>
<dbReference type="EMBL" id="KN847320">
    <property type="protein sequence ID" value="KIW55255.1"/>
    <property type="molecule type" value="Genomic_DNA"/>
</dbReference>
<feature type="region of interest" description="Disordered" evidence="2">
    <location>
        <begin position="272"/>
        <end position="291"/>
    </location>
</feature>
<feature type="compositionally biased region" description="Low complexity" evidence="2">
    <location>
        <begin position="378"/>
        <end position="390"/>
    </location>
</feature>
<dbReference type="HOGENOM" id="CLU_326237_0_0_1"/>
<name>A0A0D2EKN9_9EURO</name>
<feature type="region of interest" description="Disordered" evidence="2">
    <location>
        <begin position="1"/>
        <end position="87"/>
    </location>
</feature>
<feature type="compositionally biased region" description="Basic and acidic residues" evidence="2">
    <location>
        <begin position="533"/>
        <end position="547"/>
    </location>
</feature>
<dbReference type="OrthoDB" id="3870679at2759"/>
<dbReference type="RefSeq" id="XP_013315839.1">
    <property type="nucleotide sequence ID" value="XM_013460385.1"/>
</dbReference>
<feature type="region of interest" description="Disordered" evidence="2">
    <location>
        <begin position="683"/>
        <end position="746"/>
    </location>
</feature>
<dbReference type="STRING" id="348802.A0A0D2EKN9"/>
<feature type="compositionally biased region" description="Low complexity" evidence="2">
    <location>
        <begin position="510"/>
        <end position="527"/>
    </location>
</feature>
<sequence length="923" mass="101895">MGRTTEYTIMGPPADPAGLSPPLSLKSLPYRKDSKTASPNLRTLYRMTAQDGQDHEKPSDRPATALVPTSPHLPPTPPGASNGDVPHTVEEIASDAAVFRSALVTPTNQNSPPTPDNTPPRERKIPFVRPFLGTQSSLTSTRADSFTTAREDFGSEDGSDLISHYQGNLGWSQSSLTKYSHSAHKLRYSALSRSPLMNGDGDGEAQPINGLLERSDDRSFGASPNHEEIVLSGNSLLASPQALSTSSTPLGLARVEEMPLQNGILPDDNAQEVEATPRSTASPHQGGLKRGKSLRDRLLEAQHGDPSASTEKFASIIGWNDSVPIEDMPTANRDTARDDVRRFSGISTTSTVEAYVFESAPLPRRRTTLRHVSKQESLRSVSSPLPVSNRDSMHSTSDSPHRLVHKKARLSNQNRWSFGSEISRSHSLASSAVLPKTEVIRVAVIPERRSSLPTSSSSASKRQSLSTGSARSQSRKVSDNPPSAWQHKRTLSESIDRGRQAEHPPEIPVRSSSLSAPTSRSTSRANSITSENLRARRQEAEKDLRKTLDRMESDRLLQSVRDWTLKDEAATSQPTETIQVRLPTKQATVRTPSLTEALLSAPTNEGDRANNALGLALPGTQEWAALRPASVLETPFSQPSFRSASPEINEARAVNFFPHNNHSLQLIEPSPIHESRAVREVQKQRLPQIEVESPLRNPRRPPEPPRFKVIPATPGEELDQRLGFNGPAPSRGGSIRRPGTHRRSDSLMSSISRGLSLKNARNQKADQELDGKLHPFWRPRAFWDDIDNPRPEGEQEISREAGVVYNSLGLPQERTVITGPVSLVRRISERRRRREGIVKQTSHGSLAKFQATRQLYTSPGLGFRFHLVGIKNLHQRILRARQRKEHERQEKRRAQLRRSIGANVIMQGDSRFPASNTSLSRDV</sequence>
<accession>A0A0D2EKN9</accession>
<feature type="region of interest" description="Disordered" evidence="2">
    <location>
        <begin position="369"/>
        <end position="408"/>
    </location>
</feature>
<feature type="region of interest" description="Disordered" evidence="2">
    <location>
        <begin position="449"/>
        <end position="547"/>
    </location>
</feature>
<gene>
    <name evidence="3" type="ORF">PV05_07549</name>
</gene>
<dbReference type="AlphaFoldDB" id="A0A0D2EKN9"/>
<evidence type="ECO:0000256" key="2">
    <source>
        <dbReference type="SAM" id="MobiDB-lite"/>
    </source>
</evidence>
<keyword evidence="1" id="KW-0175">Coiled coil</keyword>
<evidence type="ECO:0000256" key="1">
    <source>
        <dbReference type="SAM" id="Coils"/>
    </source>
</evidence>
<organism evidence="3 4">
    <name type="scientific">Exophiala xenobiotica</name>
    <dbReference type="NCBI Taxonomy" id="348802"/>
    <lineage>
        <taxon>Eukaryota</taxon>
        <taxon>Fungi</taxon>
        <taxon>Dikarya</taxon>
        <taxon>Ascomycota</taxon>
        <taxon>Pezizomycotina</taxon>
        <taxon>Eurotiomycetes</taxon>
        <taxon>Chaetothyriomycetidae</taxon>
        <taxon>Chaetothyriales</taxon>
        <taxon>Herpotrichiellaceae</taxon>
        <taxon>Exophiala</taxon>
    </lineage>
</organism>
<proteinExistence type="predicted"/>
<dbReference type="Proteomes" id="UP000054342">
    <property type="component" value="Unassembled WGS sequence"/>
</dbReference>
<reference evidence="3 4" key="1">
    <citation type="submission" date="2015-01" db="EMBL/GenBank/DDBJ databases">
        <title>The Genome Sequence of Exophiala xenobiotica CBS118157.</title>
        <authorList>
            <consortium name="The Broad Institute Genomics Platform"/>
            <person name="Cuomo C."/>
            <person name="de Hoog S."/>
            <person name="Gorbushina A."/>
            <person name="Stielow B."/>
            <person name="Teixiera M."/>
            <person name="Abouelleil A."/>
            <person name="Chapman S.B."/>
            <person name="Priest M."/>
            <person name="Young S.K."/>
            <person name="Wortman J."/>
            <person name="Nusbaum C."/>
            <person name="Birren B."/>
        </authorList>
    </citation>
    <scope>NUCLEOTIDE SEQUENCE [LARGE SCALE GENOMIC DNA]</scope>
    <source>
        <strain evidence="3 4">CBS 118157</strain>
    </source>
</reference>
<keyword evidence="4" id="KW-1185">Reference proteome</keyword>
<feature type="compositionally biased region" description="Basic and acidic residues" evidence="2">
    <location>
        <begin position="490"/>
        <end position="505"/>
    </location>
</feature>
<evidence type="ECO:0000313" key="4">
    <source>
        <dbReference type="Proteomes" id="UP000054342"/>
    </source>
</evidence>
<dbReference type="GeneID" id="25329457"/>
<protein>
    <submittedName>
        <fullName evidence="3">Uncharacterized protein</fullName>
    </submittedName>
</protein>